<dbReference type="InterPro" id="IPR038740">
    <property type="entry name" value="BioF2-like_GNAT_dom"/>
</dbReference>
<proteinExistence type="predicted"/>
<dbReference type="Pfam" id="PF13480">
    <property type="entry name" value="Acetyltransf_6"/>
    <property type="match status" value="1"/>
</dbReference>
<reference evidence="2" key="1">
    <citation type="submission" date="2018-05" db="EMBL/GenBank/DDBJ databases">
        <authorList>
            <person name="Lanie J.A."/>
            <person name="Ng W.-L."/>
            <person name="Kazmierczak K.M."/>
            <person name="Andrzejewski T.M."/>
            <person name="Davidsen T.M."/>
            <person name="Wayne K.J."/>
            <person name="Tettelin H."/>
            <person name="Glass J.I."/>
            <person name="Rusch D."/>
            <person name="Podicherti R."/>
            <person name="Tsui H.-C.T."/>
            <person name="Winkler M.E."/>
        </authorList>
    </citation>
    <scope>NUCLEOTIDE SEQUENCE</scope>
</reference>
<protein>
    <recommendedName>
        <fullName evidence="1">BioF2-like acetyltransferase domain-containing protein</fullName>
    </recommendedName>
</protein>
<sequence length="357" mass="41405">MPYTAQVLHGFNPLEALETEWRELFNQAESPNPFFSTEWVYTWLNHRGGRVFPVTLIVHDSDNQLVAAWPFFEYAAIGGRGLWVSLSDIANCLEPLVIRHDKALLKVVFEALGQLLANYRFIWIPLLHGQWVRDYLEPALDTFPNLPIIRSRAPNHFIDLNAQSDFESYLTDALGAKTRKSLRYDIRQLEQLGQVEYVTYRTPDDLLRFEVEMRSIEKVSWKGRERLGQLTGVGSEDFFHELLPKLMALGQAEITALRLNQMAIAFEIAVRQPGYYGFFHIAYLPDHHRHSPGKQLMLHNIERAMNEGCTEFDFMQGGHDYKQKFCTGTRGLMDAFLCQRSLAGRLNHWLSRIFTRR</sequence>
<dbReference type="SUPFAM" id="SSF55729">
    <property type="entry name" value="Acyl-CoA N-acyltransferases (Nat)"/>
    <property type="match status" value="1"/>
</dbReference>
<accession>A0A382HBP9</accession>
<name>A0A382HBP9_9ZZZZ</name>
<evidence type="ECO:0000259" key="1">
    <source>
        <dbReference type="Pfam" id="PF13480"/>
    </source>
</evidence>
<gene>
    <name evidence="2" type="ORF">METZ01_LOCUS237446</name>
</gene>
<dbReference type="AlphaFoldDB" id="A0A382HBP9"/>
<organism evidence="2">
    <name type="scientific">marine metagenome</name>
    <dbReference type="NCBI Taxonomy" id="408172"/>
    <lineage>
        <taxon>unclassified sequences</taxon>
        <taxon>metagenomes</taxon>
        <taxon>ecological metagenomes</taxon>
    </lineage>
</organism>
<feature type="domain" description="BioF2-like acetyltransferase" evidence="1">
    <location>
        <begin position="176"/>
        <end position="323"/>
    </location>
</feature>
<dbReference type="EMBL" id="UINC01060262">
    <property type="protein sequence ID" value="SVB84592.1"/>
    <property type="molecule type" value="Genomic_DNA"/>
</dbReference>
<dbReference type="InterPro" id="IPR016181">
    <property type="entry name" value="Acyl_CoA_acyltransferase"/>
</dbReference>
<feature type="non-terminal residue" evidence="2">
    <location>
        <position position="357"/>
    </location>
</feature>
<evidence type="ECO:0000313" key="2">
    <source>
        <dbReference type="EMBL" id="SVB84592.1"/>
    </source>
</evidence>
<dbReference type="Gene3D" id="3.40.630.30">
    <property type="match status" value="1"/>
</dbReference>